<keyword evidence="2" id="KW-0813">Transport</keyword>
<evidence type="ECO:0000313" key="8">
    <source>
        <dbReference type="EMBL" id="VDI66128.1"/>
    </source>
</evidence>
<dbReference type="Proteomes" id="UP000596742">
    <property type="component" value="Unassembled WGS sequence"/>
</dbReference>
<evidence type="ECO:0000256" key="6">
    <source>
        <dbReference type="SAM" id="Phobius"/>
    </source>
</evidence>
<evidence type="ECO:0000256" key="4">
    <source>
        <dbReference type="ARBA" id="ARBA00022989"/>
    </source>
</evidence>
<organism evidence="8 9">
    <name type="scientific">Mytilus galloprovincialis</name>
    <name type="common">Mediterranean mussel</name>
    <dbReference type="NCBI Taxonomy" id="29158"/>
    <lineage>
        <taxon>Eukaryota</taxon>
        <taxon>Metazoa</taxon>
        <taxon>Spiralia</taxon>
        <taxon>Lophotrochozoa</taxon>
        <taxon>Mollusca</taxon>
        <taxon>Bivalvia</taxon>
        <taxon>Autobranchia</taxon>
        <taxon>Pteriomorphia</taxon>
        <taxon>Mytilida</taxon>
        <taxon>Mytiloidea</taxon>
        <taxon>Mytilidae</taxon>
        <taxon>Mytilinae</taxon>
        <taxon>Mytilus</taxon>
    </lineage>
</organism>
<keyword evidence="5 6" id="KW-0472">Membrane</keyword>
<evidence type="ECO:0000256" key="1">
    <source>
        <dbReference type="ARBA" id="ARBA00004141"/>
    </source>
</evidence>
<proteinExistence type="predicted"/>
<reference evidence="8" key="1">
    <citation type="submission" date="2018-11" db="EMBL/GenBank/DDBJ databases">
        <authorList>
            <person name="Alioto T."/>
            <person name="Alioto T."/>
        </authorList>
    </citation>
    <scope>NUCLEOTIDE SEQUENCE</scope>
</reference>
<evidence type="ECO:0000256" key="3">
    <source>
        <dbReference type="ARBA" id="ARBA00022692"/>
    </source>
</evidence>
<feature type="transmembrane region" description="Helical" evidence="6">
    <location>
        <begin position="53"/>
        <end position="71"/>
    </location>
</feature>
<dbReference type="Pfam" id="PF01061">
    <property type="entry name" value="ABC2_membrane"/>
    <property type="match status" value="1"/>
</dbReference>
<keyword evidence="3 6" id="KW-0812">Transmembrane</keyword>
<keyword evidence="4 6" id="KW-1133">Transmembrane helix</keyword>
<name>A0A8B6GMF8_MYTGA</name>
<dbReference type="PANTHER" id="PTHR48041:SF63">
    <property type="entry name" value="EARLY GENE AT 23, ISOFORM C"/>
    <property type="match status" value="1"/>
</dbReference>
<dbReference type="AlphaFoldDB" id="A0A8B6GMF8"/>
<dbReference type="InterPro" id="IPR050352">
    <property type="entry name" value="ABCG_transporters"/>
</dbReference>
<sequence length="224" mass="24992">MGTIVFSVTYWGFNCIIATVTGFPAERGVIKKEREAGAYRLSAYYAAKITSDLPLILITPVLFYCIIYWMSAIGDGVLFAIFLGVNLLFCTVAQSIGHIIGTAIPDMKLSLTTVSFYMSFSLVFSGFLNTHLPNWIKWAKYLSIVHYAFGCLNILSTDGMPVLWCNTTSVELFPSCTANTTFVTISDVLKDSGIDCPYFCYIATLGILFIVLRVLGYYVMKWKR</sequence>
<keyword evidence="9" id="KW-1185">Reference proteome</keyword>
<protein>
    <recommendedName>
        <fullName evidence="7">ABC-2 type transporter transmembrane domain-containing protein</fullName>
    </recommendedName>
</protein>
<evidence type="ECO:0000256" key="5">
    <source>
        <dbReference type="ARBA" id="ARBA00023136"/>
    </source>
</evidence>
<feature type="transmembrane region" description="Helical" evidence="6">
    <location>
        <begin position="77"/>
        <end position="97"/>
    </location>
</feature>
<feature type="transmembrane region" description="Helical" evidence="6">
    <location>
        <begin position="109"/>
        <end position="128"/>
    </location>
</feature>
<dbReference type="EMBL" id="UYJE01008679">
    <property type="protein sequence ID" value="VDI66128.1"/>
    <property type="molecule type" value="Genomic_DNA"/>
</dbReference>
<comment type="subcellular location">
    <subcellularLocation>
        <location evidence="1">Membrane</location>
        <topology evidence="1">Multi-pass membrane protein</topology>
    </subcellularLocation>
</comment>
<comment type="caution">
    <text evidence="8">The sequence shown here is derived from an EMBL/GenBank/DDBJ whole genome shotgun (WGS) entry which is preliminary data.</text>
</comment>
<dbReference type="OrthoDB" id="66620at2759"/>
<accession>A0A8B6GMF8</accession>
<dbReference type="InterPro" id="IPR013525">
    <property type="entry name" value="ABC2_TM"/>
</dbReference>
<feature type="transmembrane region" description="Helical" evidence="6">
    <location>
        <begin position="198"/>
        <end position="220"/>
    </location>
</feature>
<dbReference type="PANTHER" id="PTHR48041">
    <property type="entry name" value="ABC TRANSPORTER G FAMILY MEMBER 28"/>
    <property type="match status" value="1"/>
</dbReference>
<evidence type="ECO:0000259" key="7">
    <source>
        <dbReference type="Pfam" id="PF01061"/>
    </source>
</evidence>
<evidence type="ECO:0000313" key="9">
    <source>
        <dbReference type="Proteomes" id="UP000596742"/>
    </source>
</evidence>
<dbReference type="GO" id="GO:0140359">
    <property type="term" value="F:ABC-type transporter activity"/>
    <property type="evidence" value="ECO:0007669"/>
    <property type="project" value="InterPro"/>
</dbReference>
<gene>
    <name evidence="8" type="ORF">MGAL_10B027124</name>
</gene>
<feature type="domain" description="ABC-2 type transporter transmembrane" evidence="7">
    <location>
        <begin position="1"/>
        <end position="152"/>
    </location>
</feature>
<evidence type="ECO:0000256" key="2">
    <source>
        <dbReference type="ARBA" id="ARBA00022448"/>
    </source>
</evidence>
<dbReference type="GO" id="GO:0005886">
    <property type="term" value="C:plasma membrane"/>
    <property type="evidence" value="ECO:0007669"/>
    <property type="project" value="TreeGrafter"/>
</dbReference>